<keyword evidence="4 6" id="KW-0560">Oxidoreductase</keyword>
<dbReference type="Proteomes" id="UP000269693">
    <property type="component" value="Chromosome"/>
</dbReference>
<dbReference type="InterPro" id="IPR002347">
    <property type="entry name" value="SDR_fam"/>
</dbReference>
<dbReference type="SUPFAM" id="SSF51735">
    <property type="entry name" value="NAD(P)-binding Rossmann-fold domains"/>
    <property type="match status" value="1"/>
</dbReference>
<evidence type="ECO:0000313" key="8">
    <source>
        <dbReference type="Proteomes" id="UP001056837"/>
    </source>
</evidence>
<reference evidence="6" key="2">
    <citation type="submission" date="2020-04" db="EMBL/GenBank/DDBJ databases">
        <title>Tenacibaculum mesophilum bac2.</title>
        <authorList>
            <person name="Li M."/>
        </authorList>
    </citation>
    <scope>NUCLEOTIDE SEQUENCE</scope>
    <source>
        <strain evidence="6">Bac2</strain>
    </source>
</reference>
<evidence type="ECO:0000256" key="4">
    <source>
        <dbReference type="ARBA" id="ARBA00023002"/>
    </source>
</evidence>
<dbReference type="EMBL" id="CP032544">
    <property type="protein sequence ID" value="AZJ31608.1"/>
    <property type="molecule type" value="Genomic_DNA"/>
</dbReference>
<accession>A0AAE9SH86</accession>
<evidence type="ECO:0000313" key="7">
    <source>
        <dbReference type="Proteomes" id="UP000269693"/>
    </source>
</evidence>
<dbReference type="NCBIfam" id="NF005381">
    <property type="entry name" value="PRK06924.1"/>
    <property type="match status" value="1"/>
</dbReference>
<proteinExistence type="predicted"/>
<dbReference type="EMBL" id="CP050861">
    <property type="protein sequence ID" value="UTD14281.1"/>
    <property type="molecule type" value="Genomic_DNA"/>
</dbReference>
<keyword evidence="3" id="KW-0521">NADP</keyword>
<dbReference type="PANTHER" id="PTHR44085:SF2">
    <property type="entry name" value="SEPIAPTERIN REDUCTASE"/>
    <property type="match status" value="1"/>
</dbReference>
<dbReference type="Proteomes" id="UP001056837">
    <property type="component" value="Chromosome"/>
</dbReference>
<dbReference type="PANTHER" id="PTHR44085">
    <property type="entry name" value="SEPIAPTERIN REDUCTASE"/>
    <property type="match status" value="1"/>
</dbReference>
<evidence type="ECO:0000256" key="3">
    <source>
        <dbReference type="ARBA" id="ARBA00022857"/>
    </source>
</evidence>
<evidence type="ECO:0000256" key="2">
    <source>
        <dbReference type="ARBA" id="ARBA00022490"/>
    </source>
</evidence>
<reference evidence="5 7" key="1">
    <citation type="submission" date="2018-09" db="EMBL/GenBank/DDBJ databases">
        <title>Insights into the microbiota of Asian seabass (Lates calcarifer) with tenacibaculosis symptoms and description of sp. nov. Tenacibaculum singaporense.</title>
        <authorList>
            <person name="Miyake S."/>
            <person name="Soh M."/>
            <person name="Azman M.N."/>
            <person name="Ngoh S.Y."/>
            <person name="Orban L."/>
            <person name="Seedorf H."/>
        </authorList>
    </citation>
    <scope>NUCLEOTIDE SEQUENCE [LARGE SCALE GENOMIC DNA]</scope>
    <source>
        <strain evidence="5 7">DSM 13764</strain>
    </source>
</reference>
<gene>
    <name evidence="5" type="ORF">D6200_03085</name>
    <name evidence="6" type="ORF">HER15_01785</name>
</gene>
<dbReference type="InterPro" id="IPR036291">
    <property type="entry name" value="NAD(P)-bd_dom_sf"/>
</dbReference>
<evidence type="ECO:0000256" key="1">
    <source>
        <dbReference type="ARBA" id="ARBA00004496"/>
    </source>
</evidence>
<dbReference type="AlphaFoldDB" id="A0AAE9SH86"/>
<dbReference type="Pfam" id="PF00106">
    <property type="entry name" value="adh_short"/>
    <property type="match status" value="1"/>
</dbReference>
<dbReference type="GO" id="GO:0006729">
    <property type="term" value="P:tetrahydrobiopterin biosynthetic process"/>
    <property type="evidence" value="ECO:0007669"/>
    <property type="project" value="TreeGrafter"/>
</dbReference>
<dbReference type="GO" id="GO:0005737">
    <property type="term" value="C:cytoplasm"/>
    <property type="evidence" value="ECO:0007669"/>
    <property type="project" value="UniProtKB-SubCell"/>
</dbReference>
<comment type="subcellular location">
    <subcellularLocation>
        <location evidence="1">Cytoplasm</location>
    </subcellularLocation>
</comment>
<dbReference type="GO" id="GO:0004757">
    <property type="term" value="F:sepiapterin reductase (NADP+) activity"/>
    <property type="evidence" value="ECO:0007669"/>
    <property type="project" value="TreeGrafter"/>
</dbReference>
<name>A0AAE9SH86_9FLAO</name>
<keyword evidence="2" id="KW-0963">Cytoplasm</keyword>
<sequence length="244" mass="27208">MNIIIITGGSKGIGKALAEKYAQENYRVYSLSRSIVDLENVVQLSVDLSDTKATHNTFKMLLDEIQKLEVSSITLMNNAGRLGTIANLENIPSEDIAKSIHLNTTTPLILSSLFIEATQQLMCKKQIISISSGAAVKPYEGWSIYCTSKAAIDMMTKTIAAEQNELEHGVKCNAIYPGVVDTNMQTDIRSTNEKDFKNVQRFIDLKENDQLYTPEYVAETIFTIDTQNKLQNGDIVDIRNFDND</sequence>
<evidence type="ECO:0000313" key="6">
    <source>
        <dbReference type="EMBL" id="UTD14281.1"/>
    </source>
</evidence>
<dbReference type="InterPro" id="IPR051721">
    <property type="entry name" value="Biopterin_syn/organic_redct"/>
</dbReference>
<dbReference type="PROSITE" id="PS00061">
    <property type="entry name" value="ADH_SHORT"/>
    <property type="match status" value="1"/>
</dbReference>
<dbReference type="RefSeq" id="WP_073183934.1">
    <property type="nucleotide sequence ID" value="NZ_CP032544.1"/>
</dbReference>
<dbReference type="Gene3D" id="3.40.50.720">
    <property type="entry name" value="NAD(P)-binding Rossmann-like Domain"/>
    <property type="match status" value="1"/>
</dbReference>
<dbReference type="PRINTS" id="PR00081">
    <property type="entry name" value="GDHRDH"/>
</dbReference>
<keyword evidence="7" id="KW-1185">Reference proteome</keyword>
<dbReference type="EC" id="1.1.1.320" evidence="6"/>
<organism evidence="6 8">
    <name type="scientific">Tenacibaculum mesophilum</name>
    <dbReference type="NCBI Taxonomy" id="104268"/>
    <lineage>
        <taxon>Bacteria</taxon>
        <taxon>Pseudomonadati</taxon>
        <taxon>Bacteroidota</taxon>
        <taxon>Flavobacteriia</taxon>
        <taxon>Flavobacteriales</taxon>
        <taxon>Flavobacteriaceae</taxon>
        <taxon>Tenacibaculum</taxon>
    </lineage>
</organism>
<evidence type="ECO:0000313" key="5">
    <source>
        <dbReference type="EMBL" id="AZJ31608.1"/>
    </source>
</evidence>
<dbReference type="InterPro" id="IPR020904">
    <property type="entry name" value="Sc_DH/Rdtase_CS"/>
</dbReference>
<protein>
    <submittedName>
        <fullName evidence="6">(S)-benzoin forming benzil reductase</fullName>
        <ecNumber evidence="6">1.1.1.320</ecNumber>
    </submittedName>
</protein>